<dbReference type="InterPro" id="IPR045713">
    <property type="entry name" value="DUF6069"/>
</dbReference>
<dbReference type="Proteomes" id="UP000467124">
    <property type="component" value="Unassembled WGS sequence"/>
</dbReference>
<dbReference type="AlphaFoldDB" id="A0A7K2INW8"/>
<reference evidence="2 3" key="1">
    <citation type="journal article" date="2019" name="Nat. Commun.">
        <title>The antimicrobial potential of Streptomyces from insect microbiomes.</title>
        <authorList>
            <person name="Chevrette M.G."/>
            <person name="Carlson C.M."/>
            <person name="Ortega H.E."/>
            <person name="Thomas C."/>
            <person name="Ananiev G.E."/>
            <person name="Barns K.J."/>
            <person name="Book A.J."/>
            <person name="Cagnazzo J."/>
            <person name="Carlos C."/>
            <person name="Flanigan W."/>
            <person name="Grubbs K.J."/>
            <person name="Horn H.A."/>
            <person name="Hoffmann F.M."/>
            <person name="Klassen J.L."/>
            <person name="Knack J.J."/>
            <person name="Lewin G.R."/>
            <person name="McDonald B.R."/>
            <person name="Muller L."/>
            <person name="Melo W.G.P."/>
            <person name="Pinto-Tomas A.A."/>
            <person name="Schmitz A."/>
            <person name="Wendt-Pienkowski E."/>
            <person name="Wildman S."/>
            <person name="Zhao M."/>
            <person name="Zhang F."/>
            <person name="Bugni T.S."/>
            <person name="Andes D.R."/>
            <person name="Pupo M.T."/>
            <person name="Currie C.R."/>
        </authorList>
    </citation>
    <scope>NUCLEOTIDE SEQUENCE [LARGE SCALE GENOMIC DNA]</scope>
    <source>
        <strain evidence="2 3">SID5840</strain>
    </source>
</reference>
<dbReference type="EMBL" id="WWHY01000001">
    <property type="protein sequence ID" value="MYR31658.1"/>
    <property type="molecule type" value="Genomic_DNA"/>
</dbReference>
<keyword evidence="1" id="KW-0472">Membrane</keyword>
<accession>A0A7K2INW8</accession>
<feature type="transmembrane region" description="Helical" evidence="1">
    <location>
        <begin position="93"/>
        <end position="113"/>
    </location>
</feature>
<keyword evidence="1" id="KW-1133">Transmembrane helix</keyword>
<proteinExistence type="predicted"/>
<name>A0A7K2INW8_9ACTN</name>
<organism evidence="2 3">
    <name type="scientific">Nocardiopsis alba</name>
    <dbReference type="NCBI Taxonomy" id="53437"/>
    <lineage>
        <taxon>Bacteria</taxon>
        <taxon>Bacillati</taxon>
        <taxon>Actinomycetota</taxon>
        <taxon>Actinomycetes</taxon>
        <taxon>Streptosporangiales</taxon>
        <taxon>Nocardiopsidaceae</taxon>
        <taxon>Nocardiopsis</taxon>
    </lineage>
</organism>
<evidence type="ECO:0000313" key="3">
    <source>
        <dbReference type="Proteomes" id="UP000467124"/>
    </source>
</evidence>
<dbReference type="Pfam" id="PF19545">
    <property type="entry name" value="DUF6069"/>
    <property type="match status" value="1"/>
</dbReference>
<keyword evidence="1" id="KW-0812">Transmembrane</keyword>
<gene>
    <name evidence="2" type="ORF">GTW20_05085</name>
</gene>
<sequence>MAAAVAALLVWVVSTPLLGVELVVPGQGDAEPMEIGPGMIVGMSLASGLVGWGLLALLERFTSKGTLIWTIIAAIVLAGSMLSPLAMPGIDGAVRVILSLMHIVVGLIVIIGYRIPNSR</sequence>
<protein>
    <submittedName>
        <fullName evidence="2">Uncharacterized protein</fullName>
    </submittedName>
</protein>
<feature type="transmembrane region" description="Helical" evidence="1">
    <location>
        <begin position="35"/>
        <end position="55"/>
    </location>
</feature>
<feature type="transmembrane region" description="Helical" evidence="1">
    <location>
        <begin position="67"/>
        <end position="87"/>
    </location>
</feature>
<comment type="caution">
    <text evidence="2">The sequence shown here is derived from an EMBL/GenBank/DDBJ whole genome shotgun (WGS) entry which is preliminary data.</text>
</comment>
<evidence type="ECO:0000256" key="1">
    <source>
        <dbReference type="SAM" id="Phobius"/>
    </source>
</evidence>
<evidence type="ECO:0000313" key="2">
    <source>
        <dbReference type="EMBL" id="MYR31658.1"/>
    </source>
</evidence>